<keyword evidence="6" id="KW-0326">Glycosidase</keyword>
<keyword evidence="4" id="KW-0624">Polysaccharide degradation</keyword>
<protein>
    <submittedName>
        <fullName evidence="6">Endo-1,4-beta-xylanase A-like</fullName>
    </submittedName>
</protein>
<name>A0A834WBG1_9FABA</name>
<dbReference type="InterPro" id="IPR008979">
    <property type="entry name" value="Galactose-bd-like_sf"/>
</dbReference>
<dbReference type="InterPro" id="IPR001000">
    <property type="entry name" value="GH10_dom"/>
</dbReference>
<keyword evidence="3" id="KW-0119">Carbohydrate metabolism</keyword>
<dbReference type="SUPFAM" id="SSF49785">
    <property type="entry name" value="Galactose-binding domain-like"/>
    <property type="match status" value="1"/>
</dbReference>
<dbReference type="PANTHER" id="PTHR31490:SF2">
    <property type="entry name" value="GLYCOSYL HYDROLASE FAMILY 10 PROTEIN"/>
    <property type="match status" value="1"/>
</dbReference>
<dbReference type="Gene3D" id="3.20.20.80">
    <property type="entry name" value="Glycosidases"/>
    <property type="match status" value="1"/>
</dbReference>
<dbReference type="GO" id="GO:0045493">
    <property type="term" value="P:xylan catabolic process"/>
    <property type="evidence" value="ECO:0007669"/>
    <property type="project" value="UniProtKB-KW"/>
</dbReference>
<gene>
    <name evidence="6" type="ORF">G2W53_032060</name>
</gene>
<dbReference type="EMBL" id="JAAIUW010000010">
    <property type="protein sequence ID" value="KAF7811084.1"/>
    <property type="molecule type" value="Genomic_DNA"/>
</dbReference>
<organism evidence="6 7">
    <name type="scientific">Senna tora</name>
    <dbReference type="NCBI Taxonomy" id="362788"/>
    <lineage>
        <taxon>Eukaryota</taxon>
        <taxon>Viridiplantae</taxon>
        <taxon>Streptophyta</taxon>
        <taxon>Embryophyta</taxon>
        <taxon>Tracheophyta</taxon>
        <taxon>Spermatophyta</taxon>
        <taxon>Magnoliopsida</taxon>
        <taxon>eudicotyledons</taxon>
        <taxon>Gunneridae</taxon>
        <taxon>Pentapetalae</taxon>
        <taxon>rosids</taxon>
        <taxon>fabids</taxon>
        <taxon>Fabales</taxon>
        <taxon>Fabaceae</taxon>
        <taxon>Caesalpinioideae</taxon>
        <taxon>Cassia clade</taxon>
        <taxon>Senna</taxon>
    </lineage>
</organism>
<dbReference type="Gene3D" id="2.60.120.260">
    <property type="entry name" value="Galactose-binding domain-like"/>
    <property type="match status" value="1"/>
</dbReference>
<accession>A0A834WBG1</accession>
<keyword evidence="2 6" id="KW-0378">Hydrolase</keyword>
<dbReference type="OrthoDB" id="3055998at2759"/>
<dbReference type="Pfam" id="PF00331">
    <property type="entry name" value="Glyco_hydro_10"/>
    <property type="match status" value="1"/>
</dbReference>
<comment type="caution">
    <text evidence="6">The sequence shown here is derived from an EMBL/GenBank/DDBJ whole genome shotgun (WGS) entry which is preliminary data.</text>
</comment>
<keyword evidence="7" id="KW-1185">Reference proteome</keyword>
<evidence type="ECO:0000256" key="1">
    <source>
        <dbReference type="ARBA" id="ARBA00007495"/>
    </source>
</evidence>
<dbReference type="Proteomes" id="UP000634136">
    <property type="component" value="Unassembled WGS sequence"/>
</dbReference>
<evidence type="ECO:0000313" key="7">
    <source>
        <dbReference type="Proteomes" id="UP000634136"/>
    </source>
</evidence>
<dbReference type="SMART" id="SM00633">
    <property type="entry name" value="Glyco_10"/>
    <property type="match status" value="1"/>
</dbReference>
<proteinExistence type="inferred from homology"/>
<reference evidence="6" key="1">
    <citation type="submission" date="2020-09" db="EMBL/GenBank/DDBJ databases">
        <title>Genome-Enabled Discovery of Anthraquinone Biosynthesis in Senna tora.</title>
        <authorList>
            <person name="Kang S.-H."/>
            <person name="Pandey R.P."/>
            <person name="Lee C.-M."/>
            <person name="Sim J.-S."/>
            <person name="Jeong J.-T."/>
            <person name="Choi B.-S."/>
            <person name="Jung M."/>
            <person name="Ginzburg D."/>
            <person name="Zhao K."/>
            <person name="Won S.Y."/>
            <person name="Oh T.-J."/>
            <person name="Yu Y."/>
            <person name="Kim N.-H."/>
            <person name="Lee O.R."/>
            <person name="Lee T.-H."/>
            <person name="Bashyal P."/>
            <person name="Kim T.-S."/>
            <person name="Lee W.-H."/>
            <person name="Kawkins C."/>
            <person name="Kim C.-K."/>
            <person name="Kim J.S."/>
            <person name="Ahn B.O."/>
            <person name="Rhee S.Y."/>
            <person name="Sohng J.K."/>
        </authorList>
    </citation>
    <scope>NUCLEOTIDE SEQUENCE</scope>
    <source>
        <tissue evidence="6">Leaf</tissue>
    </source>
</reference>
<feature type="domain" description="GH10" evidence="5">
    <location>
        <begin position="201"/>
        <end position="497"/>
    </location>
</feature>
<evidence type="ECO:0000256" key="4">
    <source>
        <dbReference type="ARBA" id="ARBA00023326"/>
    </source>
</evidence>
<dbReference type="SUPFAM" id="SSF51445">
    <property type="entry name" value="(Trans)glycosidases"/>
    <property type="match status" value="1"/>
</dbReference>
<evidence type="ECO:0000256" key="2">
    <source>
        <dbReference type="ARBA" id="ARBA00022801"/>
    </source>
</evidence>
<keyword evidence="6" id="KW-0858">Xylan degradation</keyword>
<dbReference type="PROSITE" id="PS51760">
    <property type="entry name" value="GH10_2"/>
    <property type="match status" value="1"/>
</dbReference>
<dbReference type="InterPro" id="IPR017853">
    <property type="entry name" value="GH"/>
</dbReference>
<dbReference type="InterPro" id="IPR044846">
    <property type="entry name" value="GH10"/>
</dbReference>
<dbReference type="PANTHER" id="PTHR31490">
    <property type="entry name" value="GLYCOSYL HYDROLASE"/>
    <property type="match status" value="1"/>
</dbReference>
<evidence type="ECO:0000256" key="3">
    <source>
        <dbReference type="ARBA" id="ARBA00023277"/>
    </source>
</evidence>
<dbReference type="AlphaFoldDB" id="A0A834WBG1"/>
<sequence>MCFKANALSYDYSASIECLPIPQDPQYGGGIITNPRLDQGLEGWSTFGEGKIQHRESTANNYIVAHSRNQPNDSVSQKLYLQKDNLYIISAWVQVNDDGGDGDVLVRAVFKMGNGLKYGGAVIAKSKCWSMLKGGLTAEASGPAELFFESNNTSVEIWVDSISLQPFTKEQWKSHQYQSMEQTRKRKVQFQAVDKQGKPVANAKISINQKASHFPIGCTINPNILTNTAYQNWYLPRFKYATLEDQMKWFVNEPVQGKEDYSAADALIHFAEQHGISVRGHNVHWDSPSFQPTWVPPLSPAQLGGAVVKRQHSIMNRYRHKVIAWDVVNENVHYNFLESKLGSDQSARIFEVAHAIDPTATLFMNDYNTIEDAKDGKATPARYLQRLKELQSYPGYSGWPIGIGLEGHFFTPDMAYMRASLDTLGASGMPIWLTELDVNSQPNQALYLEDILREATSHPNVKGIIIWAAWKPEGCYRMCLTDNNFKNLPTGDVVDKVLNELV</sequence>
<evidence type="ECO:0000259" key="5">
    <source>
        <dbReference type="PROSITE" id="PS51760"/>
    </source>
</evidence>
<evidence type="ECO:0000313" key="6">
    <source>
        <dbReference type="EMBL" id="KAF7811084.1"/>
    </source>
</evidence>
<dbReference type="GO" id="GO:0031176">
    <property type="term" value="F:endo-1,4-beta-xylanase activity"/>
    <property type="evidence" value="ECO:0007669"/>
    <property type="project" value="UniProtKB-ARBA"/>
</dbReference>
<comment type="similarity">
    <text evidence="1">Belongs to the glycosyl hydrolase 10 (cellulase F) family.</text>
</comment>